<proteinExistence type="predicted"/>
<reference evidence="5 6" key="1">
    <citation type="submission" date="2019-05" db="EMBL/GenBank/DDBJ databases">
        <title>Emergence of the Ug99 lineage of the wheat stem rust pathogen through somatic hybridization.</title>
        <authorList>
            <person name="Li F."/>
            <person name="Upadhyaya N.M."/>
            <person name="Sperschneider J."/>
            <person name="Matny O."/>
            <person name="Nguyen-Phuc H."/>
            <person name="Mago R."/>
            <person name="Raley C."/>
            <person name="Miller M.E."/>
            <person name="Silverstein K.A.T."/>
            <person name="Henningsen E."/>
            <person name="Hirsch C.D."/>
            <person name="Visser B."/>
            <person name="Pretorius Z.A."/>
            <person name="Steffenson B.J."/>
            <person name="Schwessinger B."/>
            <person name="Dodds P.N."/>
            <person name="Figueroa M."/>
        </authorList>
    </citation>
    <scope>NUCLEOTIDE SEQUENCE [LARGE SCALE GENOMIC DNA]</scope>
    <source>
        <strain evidence="3">21-0</strain>
        <strain evidence="4 6">Ug99</strain>
    </source>
</reference>
<evidence type="ECO:0000313" key="4">
    <source>
        <dbReference type="EMBL" id="KAA1132356.1"/>
    </source>
</evidence>
<evidence type="ECO:0000256" key="1">
    <source>
        <dbReference type="SAM" id="Phobius"/>
    </source>
</evidence>
<dbReference type="OrthoDB" id="10283772at2759"/>
<dbReference type="Proteomes" id="UP000325313">
    <property type="component" value="Unassembled WGS sequence"/>
</dbReference>
<accession>A0A5B0S2F0</accession>
<evidence type="ECO:0000313" key="6">
    <source>
        <dbReference type="Proteomes" id="UP000325313"/>
    </source>
</evidence>
<evidence type="ECO:0000313" key="3">
    <source>
        <dbReference type="EMBL" id="KAA1065783.1"/>
    </source>
</evidence>
<evidence type="ECO:0000256" key="2">
    <source>
        <dbReference type="SAM" id="SignalP"/>
    </source>
</evidence>
<organism evidence="4 6">
    <name type="scientific">Puccinia graminis f. sp. tritici</name>
    <dbReference type="NCBI Taxonomy" id="56615"/>
    <lineage>
        <taxon>Eukaryota</taxon>
        <taxon>Fungi</taxon>
        <taxon>Dikarya</taxon>
        <taxon>Basidiomycota</taxon>
        <taxon>Pucciniomycotina</taxon>
        <taxon>Pucciniomycetes</taxon>
        <taxon>Pucciniales</taxon>
        <taxon>Pucciniaceae</taxon>
        <taxon>Puccinia</taxon>
    </lineage>
</organism>
<sequence length="187" mass="20266">MMSIWLLLLLVGQYVAMEKSHPLPPTSSIGPPVRSDRAGFRGEDPPHLSLHAADTIDIELDEGSSSIAVQQPGETATDFYGRLSKQQEQYGAATRSKDFVVPGNQVQQSTRFPMAIAIHEDRALTRSRGDVDANCCAILITLGILIFLGIILLVLHYGFHVPFDSGDGGYYGGYRGSSGRRGGKYGL</sequence>
<dbReference type="Proteomes" id="UP000324748">
    <property type="component" value="Unassembled WGS sequence"/>
</dbReference>
<feature type="signal peptide" evidence="2">
    <location>
        <begin position="1"/>
        <end position="16"/>
    </location>
</feature>
<protein>
    <submittedName>
        <fullName evidence="4">Uncharacterized protein</fullName>
    </submittedName>
</protein>
<name>A0A5B0S2F0_PUCGR</name>
<keyword evidence="1" id="KW-1133">Transmembrane helix</keyword>
<gene>
    <name evidence="3" type="ORF">PGT21_009960</name>
    <name evidence="4" type="ORF">PGTUg99_008526</name>
</gene>
<dbReference type="EMBL" id="VSWC01000196">
    <property type="protein sequence ID" value="KAA1065783.1"/>
    <property type="molecule type" value="Genomic_DNA"/>
</dbReference>
<evidence type="ECO:0000313" key="5">
    <source>
        <dbReference type="Proteomes" id="UP000324748"/>
    </source>
</evidence>
<keyword evidence="1" id="KW-0472">Membrane</keyword>
<feature type="chain" id="PRO_5036138252" evidence="2">
    <location>
        <begin position="17"/>
        <end position="187"/>
    </location>
</feature>
<dbReference type="AlphaFoldDB" id="A0A5B0S2F0"/>
<keyword evidence="2" id="KW-0732">Signal</keyword>
<keyword evidence="1" id="KW-0812">Transmembrane</keyword>
<dbReference type="EMBL" id="VDEP01000082">
    <property type="protein sequence ID" value="KAA1132356.1"/>
    <property type="molecule type" value="Genomic_DNA"/>
</dbReference>
<feature type="transmembrane region" description="Helical" evidence="1">
    <location>
        <begin position="137"/>
        <end position="155"/>
    </location>
</feature>
<comment type="caution">
    <text evidence="4">The sequence shown here is derived from an EMBL/GenBank/DDBJ whole genome shotgun (WGS) entry which is preliminary data.</text>
</comment>
<keyword evidence="5" id="KW-1185">Reference proteome</keyword>